<comment type="caution">
    <text evidence="3">The sequence shown here is derived from an EMBL/GenBank/DDBJ whole genome shotgun (WGS) entry which is preliminary data.</text>
</comment>
<evidence type="ECO:0000259" key="1">
    <source>
        <dbReference type="Pfam" id="PF01968"/>
    </source>
</evidence>
<dbReference type="RefSeq" id="WP_208404374.1">
    <property type="nucleotide sequence ID" value="NZ_JAASRS010000001.1"/>
</dbReference>
<dbReference type="EMBL" id="JAASRS010000001">
    <property type="protein sequence ID" value="NIK15582.1"/>
    <property type="molecule type" value="Genomic_DNA"/>
</dbReference>
<feature type="domain" description="Hydantoinase A/oxoprolinase" evidence="1">
    <location>
        <begin position="197"/>
        <end position="477"/>
    </location>
</feature>
<proteinExistence type="predicted"/>
<dbReference type="Proteomes" id="UP000532769">
    <property type="component" value="Unassembled WGS sequence"/>
</dbReference>
<dbReference type="AlphaFoldDB" id="A0A846MIX5"/>
<gene>
    <name evidence="3" type="ORF">BDD39_002092</name>
</gene>
<dbReference type="InterPro" id="IPR008040">
    <property type="entry name" value="Hydant_A_N"/>
</dbReference>
<organism evidence="3 4">
    <name type="scientific">Saccharococcus thermophilus</name>
    <dbReference type="NCBI Taxonomy" id="29396"/>
    <lineage>
        <taxon>Bacteria</taxon>
        <taxon>Bacillati</taxon>
        <taxon>Bacillota</taxon>
        <taxon>Bacilli</taxon>
        <taxon>Bacillales</taxon>
        <taxon>Anoxybacillaceae</taxon>
        <taxon>Saccharococcus</taxon>
    </lineage>
</organism>
<dbReference type="Pfam" id="PF05378">
    <property type="entry name" value="Hydant_A_N"/>
    <property type="match status" value="1"/>
</dbReference>
<accession>A0A846MIX5</accession>
<name>A0A846MIX5_9BACL</name>
<reference evidence="3 4" key="1">
    <citation type="submission" date="2020-03" db="EMBL/GenBank/DDBJ databases">
        <title>Genomic Encyclopedia of Archaeal and Bacterial Type Strains, Phase II (KMG-II): from individual species to whole genera.</title>
        <authorList>
            <person name="Goeker M."/>
        </authorList>
    </citation>
    <scope>NUCLEOTIDE SEQUENCE [LARGE SCALE GENOMIC DNA]</scope>
    <source>
        <strain evidence="3 4">DSM 4749</strain>
    </source>
</reference>
<dbReference type="InterPro" id="IPR045079">
    <property type="entry name" value="Oxoprolinase-like"/>
</dbReference>
<dbReference type="Pfam" id="PF01968">
    <property type="entry name" value="Hydantoinase_A"/>
    <property type="match status" value="1"/>
</dbReference>
<evidence type="ECO:0000313" key="3">
    <source>
        <dbReference type="EMBL" id="NIK15582.1"/>
    </source>
</evidence>
<dbReference type="GO" id="GO:0017168">
    <property type="term" value="F:5-oxoprolinase (ATP-hydrolyzing) activity"/>
    <property type="evidence" value="ECO:0007669"/>
    <property type="project" value="TreeGrafter"/>
</dbReference>
<sequence length="646" mass="71082">MGILINIDNGGTFTDVCLVAGEQVVRTKTLTTPYDLTKCFIEVLKAGSKELYGQENLQKLLAETDYIRYSTTAGTNAIVQKKGPRLGLILREGVDPAFLLEGQEEREMFAAMVDDRVVGIDVNEEQSKLEARVVEAVNRLLSQGANRLVVSLGGPTMVEDEGKIRNIILRKYPRHLLGAVPVLFSHELVEDQDDVKRTWGALINSFLHPGMERFLYNAENFLREYRVKNPMLIFHNDGNSARVAKTTAIKTYGSGPRGGMEGTKALAQHYKIPALLTLDIGGTTSDIGLVKAGQIKEDVYGRIEGISTPFSLCDLISVGAGGSSIFKVVDGEIVVGPESVGAAPGPACFGRGGTEPTITDAYLLMGVLDSRSYFRGSMVLDESRAKSAIEEKIAKPLGIGLEDALLKMEQAYVKKIADGLRVYQNQADEVTLLAFGGAGPMSACGVARAAGIKQIIVPRLAAVFSAFGITFSDIAHEYQANIVELNRQVLQEKLDQLEERAKRDMFAEGFDISECTIHTHLSFFREGEYQTIDFDKKDGLNVALEGVSDIRLHLKVVKPISHFKLEENKELKDYKPQPAYQKSILHAVNQAVEVPVYRFDDLQPGAAGVGPALIEDEYFTCRILEGWTFRINENKDIFLHDEGRKS</sequence>
<protein>
    <submittedName>
        <fullName evidence="3">N-methylhydantoinase A/oxoprolinase/acetone carboxylase beta subunit</fullName>
    </submittedName>
</protein>
<evidence type="ECO:0000313" key="4">
    <source>
        <dbReference type="Proteomes" id="UP000532769"/>
    </source>
</evidence>
<dbReference type="InterPro" id="IPR002821">
    <property type="entry name" value="Hydantoinase_A"/>
</dbReference>
<dbReference type="GO" id="GO:0006749">
    <property type="term" value="P:glutathione metabolic process"/>
    <property type="evidence" value="ECO:0007669"/>
    <property type="project" value="TreeGrafter"/>
</dbReference>
<dbReference type="PANTHER" id="PTHR11365:SF23">
    <property type="entry name" value="HYPOTHETICAL 5-OXOPROLINASE (EUROFUNG)-RELATED"/>
    <property type="match status" value="1"/>
</dbReference>
<dbReference type="PANTHER" id="PTHR11365">
    <property type="entry name" value="5-OXOPROLINASE RELATED"/>
    <property type="match status" value="1"/>
</dbReference>
<keyword evidence="4" id="KW-1185">Reference proteome</keyword>
<evidence type="ECO:0000259" key="2">
    <source>
        <dbReference type="Pfam" id="PF05378"/>
    </source>
</evidence>
<dbReference type="GO" id="GO:0005829">
    <property type="term" value="C:cytosol"/>
    <property type="evidence" value="ECO:0007669"/>
    <property type="project" value="TreeGrafter"/>
</dbReference>
<feature type="domain" description="Hydantoinase/oxoprolinase N-terminal" evidence="2">
    <location>
        <begin position="5"/>
        <end position="168"/>
    </location>
</feature>